<dbReference type="Proteomes" id="UP000011555">
    <property type="component" value="Unassembled WGS sequence"/>
</dbReference>
<reference evidence="4 5" key="2">
    <citation type="journal article" date="2014" name="PLoS Genet.">
        <title>Phylogenetically driven sequencing of extremely halophilic archaea reveals strategies for static and dynamic osmo-response.</title>
        <authorList>
            <person name="Becker E.A."/>
            <person name="Seitzer P.M."/>
            <person name="Tritt A."/>
            <person name="Larsen D."/>
            <person name="Krusor M."/>
            <person name="Yao A.I."/>
            <person name="Wu D."/>
            <person name="Madern D."/>
            <person name="Eisen J.A."/>
            <person name="Darling A.E."/>
            <person name="Facciotti M.T."/>
        </authorList>
    </citation>
    <scope>NUCLEOTIDE SEQUENCE [LARGE SCALE GENOMIC DNA]</scope>
    <source>
        <strain evidence="4 5">AJ5</strain>
    </source>
</reference>
<dbReference type="GeneID" id="30919885"/>
<dbReference type="KEGG" id="hlc:CHINAEXTREME02135"/>
<feature type="domain" description="DUF7347" evidence="1">
    <location>
        <begin position="16"/>
        <end position="90"/>
    </location>
</feature>
<dbReference type="eggNOG" id="arCOG03860">
    <property type="taxonomic scope" value="Archaea"/>
</dbReference>
<evidence type="ECO:0000313" key="5">
    <source>
        <dbReference type="Proteomes" id="UP000011555"/>
    </source>
</evidence>
<keyword evidence="5" id="KW-1185">Reference proteome</keyword>
<dbReference type="RefSeq" id="WP_007142153.1">
    <property type="nucleotide sequence ID" value="NZ_AOLZ01000042.1"/>
</dbReference>
<dbReference type="Pfam" id="PF24038">
    <property type="entry name" value="DUF7347"/>
    <property type="match status" value="1"/>
</dbReference>
<reference evidence="3 6" key="1">
    <citation type="journal article" date="2011" name="J. Bacteriol.">
        <title>Genome sequence of Halobiforma lacisalsi AJ5, an extremely halophilic archaeon which harbors a bop gene.</title>
        <authorList>
            <person name="Jiang X."/>
            <person name="Wang S."/>
            <person name="Cheng H."/>
            <person name="Huo Y."/>
            <person name="Zhang X."/>
            <person name="Zhu X."/>
            <person name="Han X."/>
            <person name="Ni P."/>
            <person name="Wu M."/>
        </authorList>
    </citation>
    <scope>NUCLEOTIDE SEQUENCE [LARGE SCALE GENOMIC DNA]</scope>
    <source>
        <strain evidence="3 6">AJ5</strain>
    </source>
</reference>
<accession>M0LI35</accession>
<dbReference type="Gene3D" id="1.10.10.10">
    <property type="entry name" value="Winged helix-like DNA-binding domain superfamily/Winged helix DNA-binding domain"/>
    <property type="match status" value="1"/>
</dbReference>
<proteinExistence type="predicted"/>
<protein>
    <submittedName>
        <fullName evidence="3">Transcriptional regulator</fullName>
    </submittedName>
</protein>
<evidence type="ECO:0000259" key="1">
    <source>
        <dbReference type="Pfam" id="PF24038"/>
    </source>
</evidence>
<dbReference type="EMBL" id="CP019285">
    <property type="protein sequence ID" value="APW96644.1"/>
    <property type="molecule type" value="Genomic_DNA"/>
</dbReference>
<dbReference type="Proteomes" id="UP000186547">
    <property type="component" value="Chromosome"/>
</dbReference>
<evidence type="ECO:0000313" key="4">
    <source>
        <dbReference type="EMBL" id="EMA32074.1"/>
    </source>
</evidence>
<dbReference type="InterPro" id="IPR055771">
    <property type="entry name" value="DUF7347"/>
</dbReference>
<evidence type="ECO:0000259" key="2">
    <source>
        <dbReference type="Pfam" id="PF24042"/>
    </source>
</evidence>
<sequence length="309" mass="33970">MTADDGTEVVVERLTPEESFERLAHGIRLRTIRVLDEAGPLSHGTLRERVGVDDPGQFNYHLQKLEGQFVRDGDDGYDLTPAGRRVVGAILSGGYTSDLTGETVPADADCLRCGGPLETHFEDGAVSVSCRDCGTRFNRVDIPPGVLETRDLEDVHGVVDRWVKRRLTAVQYGFCHRCDGPISQRVLRAVDDDWEGGVPDWLSSLPVDAVLRHRCVRCDVERHALVAAVAVLEPAVVGFHHEHGIDVRETPLPDLEWLEMGVTSVESIDPLFVSVPVTLGDETLVVSFDAEFSLVDERRTRADDPSANG</sequence>
<dbReference type="Pfam" id="PF24042">
    <property type="entry name" value="DUF7351"/>
    <property type="match status" value="1"/>
</dbReference>
<evidence type="ECO:0000313" key="3">
    <source>
        <dbReference type="EMBL" id="APW96644.1"/>
    </source>
</evidence>
<gene>
    <name evidence="4" type="ORF">C445_12206</name>
    <name evidence="3" type="ORF">CHINAEXTREME_02135</name>
</gene>
<dbReference type="EMBL" id="AOLZ01000042">
    <property type="protein sequence ID" value="EMA32074.1"/>
    <property type="molecule type" value="Genomic_DNA"/>
</dbReference>
<organism evidence="4 5">
    <name type="scientific">Natronobacterium lacisalsi AJ5</name>
    <dbReference type="NCBI Taxonomy" id="358396"/>
    <lineage>
        <taxon>Archaea</taxon>
        <taxon>Methanobacteriati</taxon>
        <taxon>Methanobacteriota</taxon>
        <taxon>Stenosarchaea group</taxon>
        <taxon>Halobacteria</taxon>
        <taxon>Halobacteriales</taxon>
        <taxon>Natrialbaceae</taxon>
        <taxon>Natronobacterium</taxon>
    </lineage>
</organism>
<dbReference type="InterPro" id="IPR055775">
    <property type="entry name" value="DUF7351"/>
</dbReference>
<evidence type="ECO:0000313" key="6">
    <source>
        <dbReference type="Proteomes" id="UP000186547"/>
    </source>
</evidence>
<dbReference type="AlphaFoldDB" id="M0LI35"/>
<feature type="domain" description="DUF7351" evidence="2">
    <location>
        <begin position="107"/>
        <end position="293"/>
    </location>
</feature>
<dbReference type="InterPro" id="IPR036388">
    <property type="entry name" value="WH-like_DNA-bd_sf"/>
</dbReference>
<dbReference type="STRING" id="358396.CHINAEXTREME_02135"/>
<name>M0LI35_NATLA</name>
<reference evidence="3" key="3">
    <citation type="submission" date="2017-01" db="EMBL/GenBank/DDBJ databases">
        <authorList>
            <person name="Mah S.A."/>
            <person name="Swanson W.J."/>
            <person name="Moy G.W."/>
            <person name="Vacquier V.D."/>
        </authorList>
    </citation>
    <scope>NUCLEOTIDE SEQUENCE</scope>
    <source>
        <strain evidence="3">AJ5</strain>
    </source>
</reference>